<dbReference type="InterPro" id="IPR001715">
    <property type="entry name" value="CH_dom"/>
</dbReference>
<reference evidence="9 10" key="1">
    <citation type="submission" date="2020-02" db="EMBL/GenBank/DDBJ databases">
        <title>A chromosome-scale genome assembly of the black bullhead catfish (Ameiurus melas).</title>
        <authorList>
            <person name="Wen M."/>
            <person name="Zham M."/>
            <person name="Cabau C."/>
            <person name="Klopp C."/>
            <person name="Donnadieu C."/>
            <person name="Roques C."/>
            <person name="Bouchez O."/>
            <person name="Lampietro C."/>
            <person name="Jouanno E."/>
            <person name="Herpin A."/>
            <person name="Louis A."/>
            <person name="Berthelot C."/>
            <person name="Parey E."/>
            <person name="Roest-Crollius H."/>
            <person name="Braasch I."/>
            <person name="Postlethwait J."/>
            <person name="Robinson-Rechavi M."/>
            <person name="Echchiki A."/>
            <person name="Begum T."/>
            <person name="Montfort J."/>
            <person name="Schartl M."/>
            <person name="Bobe J."/>
            <person name="Guiguen Y."/>
        </authorList>
    </citation>
    <scope>NUCLEOTIDE SEQUENCE [LARGE SCALE GENOMIC DNA]</scope>
    <source>
        <strain evidence="9">M_S1</strain>
        <tissue evidence="9">Blood</tissue>
    </source>
</reference>
<feature type="region of interest" description="Disordered" evidence="6">
    <location>
        <begin position="2222"/>
        <end position="2248"/>
    </location>
</feature>
<sequence>MTEVSSSVVSHPRPLSSTFPGPSTPSFSLSSTFSSSSSSQLTAPPAISQTATSAAPGAWTPQSFPSFSPSVSVSSPDSSLLGSVPLLAPCPLKPYRASLSVRGSTLTRPTSMPSATETATWQREWRSPEVKPSLCPTPITLEEPVQQQAMQSSDRLRRPASVSSPLSALGPPLKKASPFTSPINTPLPPLTLPEIVTSPTSNVPPTVGTPLYLSRPSCTVPSPLPRSLVPLEPLSPAHSIHVAVPPPVSLNPIPDSSNHSDTSLVRLSNSALTPHPSISTQLSSVHCPAPFSTAAVDAEVNPSDVAQPESHRQLGILREEEYPTAIFPGEENADTKTSNAHQAKDLRSSHRKAGHITIANHKPDRESLFELQIMKPAQRPESMVSHQQSTPKAPSVSEAQSFALPKSDMDVAEKTPSNTASQTIPSSIIVKESTSPLAEVKCTLSQQSAEVQAVFTDKEENLKLQTELTNLHNVQSDENKQEINLTTELTFSPEKIKIDQGAKSTAAFLPICPRTPISTWSPYTSTCDTDQSQSGVLPINGSTRIKEEVNNLATDYQKTNQDYEAVKNIVDLSGCSDIAHSPQFAQVHKAKIKADNSESDRIDFFLSDAKASPVSGFPSLEDIKMEDVQWPKDESLSQDESQEKRIYTVAPKDTEYQDRHCFEDMHEPQLNESTTPDIPLPHRSKVDNTKIYREPCMVSILPSCPRAASIPGLPSLYLPEKAIKWLSFEGSRIVMPCKKEPAKHIHNFGIQYHDIKILNKMISLKPTCPKSVSIPEFPSVPLDTEVIPSSVNFLPTCPKASGVAGLPSRLQFTISEPESWPKNNRMLWERKNKKSKVQILHLFTESPDVFKAMIPIKPSCSTASKVPGFPSTPGSIPQEHPSIINMIPSCPKISSIAGFPSVILSIEQDLSLCRFNYMPLFVKQNKYQIRVIHDLGKPYNEQVRNMFSLTLTCPVTAAPGFPSAPIHIKKVPNVVSLCPTCPTTSKIFGLPSKLLVDDRYKHMDNVILWKRQPTHDTQSDPHILYLSTCNAETAKSMSLIRSTCSTQSRIPGFPSAPQYRPQKDQNIVNMMPSCPNNSEIVGLPSITVMRTDQEIQQWRLTSEQFSEQFIQMPRKRISDMYQVLDTFKENIDFTRTMVALVPVCPSKAHSSGFPSLTTQNHECSQCMIKLLTSCPKASCVPGIPSVLNTESVSNKWPVDTQPLWLQRKRNQSYWSKLSYSPQYEYIDDNDGIQSIVLLKPSCPRTAKIPGFPCAPSPRSEKHIMSNRLSPCAIVETCGPLSLESSLISSFSLTTVPITILTEERNPSKECDVTVQHLTNSSDVNEVTHINATKLTSSSLEETKEDIGFWIRSEEREKGILESGKIDCRMWHSLPPDIPLLLTAGERIERTDAEFQNTDDYTYKEHSACDEYRFENLIQRPDQLASRHEDEKETVEERCNLEPSMSNVKSKLQHVQWVPNMADLFPSCPRICRVPGFPSTAMTITYETEGMDCPRDGNTLWRKVMRPKTEEPLLYTAIPQYDTQMIGNMVSLAYSCPSETSIIGYPSTIRGKILKISSISTSCSKISRVDGMPSRSPIQEDKPHVKWLNRKGCLWDMQSKEKLTFIINKPVQYTEISSMMVAIAPTCPERTLIPGFPFAPCSKERWKDDSMETFSSTFSTVSTVSLAGHTLKKAPAAQVNGCTTTSQLQVKVVPSMLSLLPTCPMISRIPGYPSKQESNNLVWARGQTLYLSKQFKEKAMNFYETGTDAEDINKNMTLVSTCPLASRIPGFPSAQQRKGQKPNMQNIRLSCPMLSRIAGCQSIQIPRSSNWPISQFIVMDRRTKNPTIIINKAKENKVLESSAALLPTCPSKSCIPGFPSVPEPKMQNIFHSCPKRSKTVGFPTKEGTRHFDWLVDNLNTIQLCCSAPKHKLFFIKDKTDETRDSMKSMFALAPTCPTLTRIPGFPFVPKRKVAPNMVNLQPCIPKTSRIVGLQSRESTLTHVWHFEKKSLWEKLFNTTSDICDQCHFDPPCEPLDYYNMKKMNALVPTCPREAHIPGFPSIPYIKVDKFYLRKESDMRSMLNSCPGFTLVPGFPSVNSVISVESSWKVQEKPLWVKAVKQKSVLISSTTKHYEQYVKSGLITPTCPEKARIPGFPSVRTLMYEMTAFLPSCSYAPSITEIDRVLPPLPLFGEKPLKTMMLLVSNDLPTVEDKTVMSTLVYCCPSKARIPGFPSMSTTLYTQTDKSVTNPNKIQTQTEPEMALSGTPHEIGKRDLTANIKLSDKSPELKKNKKILEGSPLQEKQSLEEHTVEQSSPGQTHDTTGYSETDITSGWEVLEAEDPFIVKEGSSGLVESIVGVFHKGFETVAAMLQPSGFGVDVDQLTTDDPCCLVDPEHSVSVKPIQPWCESAEEPILQKALHVSSTEPQHFKFPVSAEPYMWHLADSRSETSLCSKDVESWLTENGEHSQMKKWPPLTEADLHDITKEEEEHVPHTLLQISETTKKKMFDLDENIKEELLDKPFLIEKGPQNHSAHEISALIQPTSSKPQREEIMTFSLTSQQKHSENVGNEETSVLTSSQPPPPQEAHLNSRLQEASLTAVMKDQEPISVSIASPCGSKINSHLIEESSHTEERISECLADVSQSLQAAMSGSMIEDKKLDKVVGMPISLENPMTSADEDASTKSMVQSPTVLPVPMPRGKKRLSASLPDDYQVESGTTEISTGSICHSDNNEMSSKAKVPVISKASGTENKTEMQKRNQVSSTDVSDSEGDIKSATYMEPGKEKKAERELEQIAFEIKGKSVNQVNATEPLLPMPRVRKRYSASFNDDIPTVSSSPPFVPDQGQKEARSPVPAPRSKKRLSATFSDENPSEHISHCEKVTACPELSSTNHEGSIQPVKETGKEKVCESAKALTMSETATSNVPQNAGKIQRQEERSSEKNQDVGTTVKDVKQGKGEDKVHLATVSLDETAATLDIKRQATEDSSNLLVPRPRVKKRLSASLPDDTSVPADEITHPAEGSNKNINEPVLTRGKTKTEAMVHHGGSPGNAAASTEAETTCLVDSSQSLLEWCQEVTQGHKGVKITNFSTSWRNGLAFCAILHNFHPDKVNFEMLDPYDIKRNNKKAFDGFAELGISRLIEPSDMVLLPVPDRLIVMTYLSQIRTHFTGQELSVVQIEQNSNESSYAVGDKIQNTDPDAAARYYAERFQTSHLAQETAGNVIDKATKENPNTNGSLVPPPRTKRTQGNSQAGGSGGAQAPVVPPRTHTSSTKGFSHVRDADLVKKRRSQLRGESFEESEMSEKLTTAETGPSHAESGAAKAPSGALECGEQGKAGDGQDVSQYVLSEMQALEAEQRQIDHRADIVERKLRRLMESGSDRAEEEKLIQEWFTLVNKKNALIRRQDHLQLLLEENDLERRLELLKVELRDLMAVEDWQKTQAHKTREHLLLQELVSVVNQRDELVHDMDAKERGALEEDERLGRVLEQRQRKYGSQKEKCVLQ</sequence>
<evidence type="ECO:0000313" key="10">
    <source>
        <dbReference type="Proteomes" id="UP000593565"/>
    </source>
</evidence>
<evidence type="ECO:0000259" key="7">
    <source>
        <dbReference type="PROSITE" id="PS50021"/>
    </source>
</evidence>
<feature type="domain" description="BMERB" evidence="8">
    <location>
        <begin position="3305"/>
        <end position="3458"/>
    </location>
</feature>
<feature type="region of interest" description="Disordered" evidence="6">
    <location>
        <begin position="2267"/>
        <end position="2306"/>
    </location>
</feature>
<dbReference type="InterPro" id="IPR050540">
    <property type="entry name" value="F-actin_Monoox_Mical"/>
</dbReference>
<dbReference type="SMART" id="SM00033">
    <property type="entry name" value="CH"/>
    <property type="match status" value="1"/>
</dbReference>
<feature type="region of interest" description="Disordered" evidence="6">
    <location>
        <begin position="105"/>
        <end position="130"/>
    </location>
</feature>
<feature type="compositionally biased region" description="Polar residues" evidence="6">
    <location>
        <begin position="2693"/>
        <end position="2713"/>
    </location>
</feature>
<feature type="region of interest" description="Disordered" evidence="6">
    <location>
        <begin position="145"/>
        <end position="182"/>
    </location>
</feature>
<keyword evidence="10" id="KW-1185">Reference proteome</keyword>
<evidence type="ECO:0000256" key="3">
    <source>
        <dbReference type="ARBA" id="ARBA00022753"/>
    </source>
</evidence>
<evidence type="ECO:0000256" key="4">
    <source>
        <dbReference type="ARBA" id="ARBA00023054"/>
    </source>
</evidence>
<feature type="compositionally biased region" description="Polar residues" evidence="6">
    <location>
        <begin position="105"/>
        <end position="121"/>
    </location>
</feature>
<feature type="region of interest" description="Disordered" evidence="6">
    <location>
        <begin position="2690"/>
        <end position="2752"/>
    </location>
</feature>
<feature type="compositionally biased region" description="Basic and acidic residues" evidence="6">
    <location>
        <begin position="2909"/>
        <end position="2920"/>
    </location>
</feature>
<feature type="compositionally biased region" description="Polar residues" evidence="6">
    <location>
        <begin position="2222"/>
        <end position="2237"/>
    </location>
</feature>
<dbReference type="InterPro" id="IPR022735">
    <property type="entry name" value="bMERB_dom"/>
</dbReference>
<dbReference type="Proteomes" id="UP000593565">
    <property type="component" value="Unassembled WGS sequence"/>
</dbReference>
<organism evidence="9 10">
    <name type="scientific">Ameiurus melas</name>
    <name type="common">Black bullhead</name>
    <name type="synonym">Silurus melas</name>
    <dbReference type="NCBI Taxonomy" id="219545"/>
    <lineage>
        <taxon>Eukaryota</taxon>
        <taxon>Metazoa</taxon>
        <taxon>Chordata</taxon>
        <taxon>Craniata</taxon>
        <taxon>Vertebrata</taxon>
        <taxon>Euteleostomi</taxon>
        <taxon>Actinopterygii</taxon>
        <taxon>Neopterygii</taxon>
        <taxon>Teleostei</taxon>
        <taxon>Ostariophysi</taxon>
        <taxon>Siluriformes</taxon>
        <taxon>Ictaluridae</taxon>
        <taxon>Ameiurus</taxon>
    </lineage>
</organism>
<keyword evidence="4 5" id="KW-0175">Coiled coil</keyword>
<proteinExistence type="predicted"/>
<feature type="region of interest" description="Disordered" evidence="6">
    <location>
        <begin position="2894"/>
        <end position="2934"/>
    </location>
</feature>
<dbReference type="SUPFAM" id="SSF47576">
    <property type="entry name" value="Calponin-homology domain, CH-domain"/>
    <property type="match status" value="1"/>
</dbReference>
<dbReference type="Pfam" id="PF12130">
    <property type="entry name" value="bMERB_dom"/>
    <property type="match status" value="1"/>
</dbReference>
<evidence type="ECO:0000313" key="9">
    <source>
        <dbReference type="EMBL" id="KAF4089377.1"/>
    </source>
</evidence>
<keyword evidence="3" id="KW-0967">Endosome</keyword>
<dbReference type="InterPro" id="IPR036872">
    <property type="entry name" value="CH_dom_sf"/>
</dbReference>
<feature type="coiled-coil region" evidence="5">
    <location>
        <begin position="3381"/>
        <end position="3408"/>
    </location>
</feature>
<dbReference type="Pfam" id="PF00307">
    <property type="entry name" value="CH"/>
    <property type="match status" value="1"/>
</dbReference>
<protein>
    <submittedName>
        <fullName evidence="9">Uncharacterized protein</fullName>
    </submittedName>
</protein>
<feature type="region of interest" description="Disordered" evidence="6">
    <location>
        <begin position="2536"/>
        <end position="2567"/>
    </location>
</feature>
<evidence type="ECO:0000256" key="6">
    <source>
        <dbReference type="SAM" id="MobiDB-lite"/>
    </source>
</evidence>
<dbReference type="PANTHER" id="PTHR23167:SF91">
    <property type="entry name" value="EH DOMAIN-BINDING PROTEIN 1-LIKE PROTEIN 1"/>
    <property type="match status" value="1"/>
</dbReference>
<dbReference type="SMART" id="SM01203">
    <property type="entry name" value="DUF3585"/>
    <property type="match status" value="1"/>
</dbReference>
<feature type="compositionally biased region" description="Polar residues" evidence="6">
    <location>
        <begin position="384"/>
        <end position="398"/>
    </location>
</feature>
<gene>
    <name evidence="9" type="ORF">AMELA_G00065670</name>
</gene>
<feature type="domain" description="Calponin-homology (CH)" evidence="7">
    <location>
        <begin position="3039"/>
        <end position="3144"/>
    </location>
</feature>
<evidence type="ECO:0000256" key="1">
    <source>
        <dbReference type="ARBA" id="ARBA00004177"/>
    </source>
</evidence>
<feature type="region of interest" description="Disordered" evidence="6">
    <location>
        <begin position="2805"/>
        <end position="2854"/>
    </location>
</feature>
<evidence type="ECO:0000256" key="5">
    <source>
        <dbReference type="SAM" id="Coils"/>
    </source>
</evidence>
<accession>A0A7J6B4K3</accession>
<feature type="compositionally biased region" description="Polar residues" evidence="6">
    <location>
        <begin position="2536"/>
        <end position="2557"/>
    </location>
</feature>
<dbReference type="FunFam" id="1.10.418.10:FF:000023">
    <property type="entry name" value="EH domain-binding protein 1 isoform X1"/>
    <property type="match status" value="1"/>
</dbReference>
<dbReference type="CDD" id="cd21255">
    <property type="entry name" value="CH_EHBP1L1"/>
    <property type="match status" value="1"/>
</dbReference>
<evidence type="ECO:0000259" key="8">
    <source>
        <dbReference type="PROSITE" id="PS51848"/>
    </source>
</evidence>
<feature type="compositionally biased region" description="Polar residues" evidence="6">
    <location>
        <begin position="2894"/>
        <end position="2903"/>
    </location>
</feature>
<evidence type="ECO:0000256" key="2">
    <source>
        <dbReference type="ARBA" id="ARBA00022553"/>
    </source>
</evidence>
<dbReference type="Gene3D" id="1.10.418.10">
    <property type="entry name" value="Calponin-like domain"/>
    <property type="match status" value="1"/>
</dbReference>
<comment type="subcellular location">
    <subcellularLocation>
        <location evidence="1">Endosome</location>
    </subcellularLocation>
</comment>
<name>A0A7J6B4K3_AMEME</name>
<dbReference type="PANTHER" id="PTHR23167">
    <property type="entry name" value="CALPONIN HOMOLOGY DOMAIN-CONTAINING PROTEIN DDB_G0272472-RELATED"/>
    <property type="match status" value="1"/>
</dbReference>
<feature type="region of interest" description="Disordered" evidence="6">
    <location>
        <begin position="2976"/>
        <end position="3004"/>
    </location>
</feature>
<dbReference type="PROSITE" id="PS50021">
    <property type="entry name" value="CH"/>
    <property type="match status" value="1"/>
</dbReference>
<dbReference type="GO" id="GO:0005768">
    <property type="term" value="C:endosome"/>
    <property type="evidence" value="ECO:0007669"/>
    <property type="project" value="UniProtKB-SubCell"/>
</dbReference>
<feature type="region of interest" description="Disordered" evidence="6">
    <location>
        <begin position="329"/>
        <end position="352"/>
    </location>
</feature>
<dbReference type="PROSITE" id="PS51848">
    <property type="entry name" value="BMERB"/>
    <property type="match status" value="1"/>
</dbReference>
<feature type="compositionally biased region" description="Polar residues" evidence="6">
    <location>
        <begin position="2291"/>
        <end position="2306"/>
    </location>
</feature>
<feature type="compositionally biased region" description="Low complexity" evidence="6">
    <location>
        <begin position="14"/>
        <end position="42"/>
    </location>
</feature>
<feature type="region of interest" description="Disordered" evidence="6">
    <location>
        <begin position="1"/>
        <end position="79"/>
    </location>
</feature>
<feature type="region of interest" description="Disordered" evidence="6">
    <location>
        <begin position="378"/>
        <end position="398"/>
    </location>
</feature>
<comment type="caution">
    <text evidence="9">The sequence shown here is derived from an EMBL/GenBank/DDBJ whole genome shotgun (WGS) entry which is preliminary data.</text>
</comment>
<feature type="region of interest" description="Disordered" evidence="6">
    <location>
        <begin position="3198"/>
        <end position="3313"/>
    </location>
</feature>
<feature type="compositionally biased region" description="Low complexity" evidence="6">
    <location>
        <begin position="63"/>
        <end position="79"/>
    </location>
</feature>
<keyword evidence="2" id="KW-0597">Phosphoprotein</keyword>
<dbReference type="EMBL" id="JAAGNN010000005">
    <property type="protein sequence ID" value="KAF4089377.1"/>
    <property type="molecule type" value="Genomic_DNA"/>
</dbReference>